<name>A0A563DZD6_9MICO</name>
<feature type="domain" description="N-acetyltransferase" evidence="3">
    <location>
        <begin position="4"/>
        <end position="167"/>
    </location>
</feature>
<dbReference type="PANTHER" id="PTHR43877">
    <property type="entry name" value="AMINOALKYLPHOSPHONATE N-ACETYLTRANSFERASE-RELATED-RELATED"/>
    <property type="match status" value="1"/>
</dbReference>
<dbReference type="AlphaFoldDB" id="A0A563DZD6"/>
<comment type="caution">
    <text evidence="4">The sequence shown here is derived from an EMBL/GenBank/DDBJ whole genome shotgun (WGS) entry which is preliminary data.</text>
</comment>
<dbReference type="EMBL" id="VCQV01000018">
    <property type="protein sequence ID" value="TWP35596.1"/>
    <property type="molecule type" value="Genomic_DNA"/>
</dbReference>
<evidence type="ECO:0000313" key="4">
    <source>
        <dbReference type="EMBL" id="TWP35596.1"/>
    </source>
</evidence>
<dbReference type="Proteomes" id="UP000320244">
    <property type="component" value="Unassembled WGS sequence"/>
</dbReference>
<gene>
    <name evidence="4" type="ORF">FGL98_13545</name>
</gene>
<reference evidence="4 5" key="2">
    <citation type="submission" date="2019-08" db="EMBL/GenBank/DDBJ databases">
        <title>Jejuicoccus antrihumi gen. nov., sp. nov., a new member of the family Dermacoccaceae isolated from a cave.</title>
        <authorList>
            <person name="Schumann P."/>
            <person name="Kim I.S."/>
        </authorList>
    </citation>
    <scope>NUCLEOTIDE SEQUENCE [LARGE SCALE GENOMIC DNA]</scope>
    <source>
        <strain evidence="4 5">C5-26</strain>
    </source>
</reference>
<evidence type="ECO:0000259" key="3">
    <source>
        <dbReference type="PROSITE" id="PS51186"/>
    </source>
</evidence>
<dbReference type="InterPro" id="IPR050832">
    <property type="entry name" value="Bact_Acetyltransf"/>
</dbReference>
<dbReference type="CDD" id="cd04301">
    <property type="entry name" value="NAT_SF"/>
    <property type="match status" value="1"/>
</dbReference>
<evidence type="ECO:0000256" key="2">
    <source>
        <dbReference type="ARBA" id="ARBA00023315"/>
    </source>
</evidence>
<accession>A0A563DZD6</accession>
<keyword evidence="2" id="KW-0012">Acyltransferase</keyword>
<keyword evidence="5" id="KW-1185">Reference proteome</keyword>
<organism evidence="4 5">
    <name type="scientific">Leekyejoonella antrihumi</name>
    <dbReference type="NCBI Taxonomy" id="1660198"/>
    <lineage>
        <taxon>Bacteria</taxon>
        <taxon>Bacillati</taxon>
        <taxon>Actinomycetota</taxon>
        <taxon>Actinomycetes</taxon>
        <taxon>Micrococcales</taxon>
        <taxon>Dermacoccaceae</taxon>
        <taxon>Leekyejoonella</taxon>
    </lineage>
</organism>
<dbReference type="GO" id="GO:0016747">
    <property type="term" value="F:acyltransferase activity, transferring groups other than amino-acyl groups"/>
    <property type="evidence" value="ECO:0007669"/>
    <property type="project" value="InterPro"/>
</dbReference>
<dbReference type="Pfam" id="PF00583">
    <property type="entry name" value="Acetyltransf_1"/>
    <property type="match status" value="1"/>
</dbReference>
<dbReference type="Gene3D" id="3.40.630.30">
    <property type="match status" value="1"/>
</dbReference>
<evidence type="ECO:0000313" key="5">
    <source>
        <dbReference type="Proteomes" id="UP000320244"/>
    </source>
</evidence>
<sequence length="168" mass="18189">MTEITARTLEDGDWPLYQRTRLAALADATDMVDTFLDPAGGDAAGVQDGWHHRVIRTQYIVAECGHEPVGLVCLGLHENPEAGEVFGLWTAPGAPGDRVARTLMTTAARNATENGCRLLYFWAGSDDATAISFASGFGFRPMDERRPARVTDGDSQTQAFEVAMMLAL</sequence>
<protein>
    <submittedName>
        <fullName evidence="4">GNAT family N-acetyltransferase</fullName>
    </submittedName>
</protein>
<dbReference type="RefSeq" id="WP_146317302.1">
    <property type="nucleotide sequence ID" value="NZ_VCQV01000018.1"/>
</dbReference>
<dbReference type="PROSITE" id="PS51186">
    <property type="entry name" value="GNAT"/>
    <property type="match status" value="1"/>
</dbReference>
<dbReference type="InterPro" id="IPR016181">
    <property type="entry name" value="Acyl_CoA_acyltransferase"/>
</dbReference>
<reference evidence="4 5" key="1">
    <citation type="submission" date="2019-05" db="EMBL/GenBank/DDBJ databases">
        <authorList>
            <person name="Lee S.D."/>
        </authorList>
    </citation>
    <scope>NUCLEOTIDE SEQUENCE [LARGE SCALE GENOMIC DNA]</scope>
    <source>
        <strain evidence="4 5">C5-26</strain>
    </source>
</reference>
<keyword evidence="1 4" id="KW-0808">Transferase</keyword>
<dbReference type="OrthoDB" id="9799092at2"/>
<evidence type="ECO:0000256" key="1">
    <source>
        <dbReference type="ARBA" id="ARBA00022679"/>
    </source>
</evidence>
<dbReference type="SUPFAM" id="SSF55729">
    <property type="entry name" value="Acyl-CoA N-acyltransferases (Nat)"/>
    <property type="match status" value="1"/>
</dbReference>
<dbReference type="InterPro" id="IPR000182">
    <property type="entry name" value="GNAT_dom"/>
</dbReference>
<proteinExistence type="predicted"/>